<dbReference type="OrthoDB" id="8550138at2"/>
<dbReference type="KEGG" id="ptx:ABW99_06840"/>
<evidence type="ECO:0000313" key="4">
    <source>
        <dbReference type="Proteomes" id="UP000036700"/>
    </source>
</evidence>
<name>A0A0G3EM02_9BURK</name>
<evidence type="ECO:0000313" key="3">
    <source>
        <dbReference type="EMBL" id="AKJ67975.1"/>
    </source>
</evidence>
<feature type="compositionally biased region" description="Polar residues" evidence="1">
    <location>
        <begin position="41"/>
        <end position="50"/>
    </location>
</feature>
<proteinExistence type="predicted"/>
<feature type="chain" id="PRO_5002553235" description="Entericidin" evidence="2">
    <location>
        <begin position="21"/>
        <end position="65"/>
    </location>
</feature>
<organism evidence="3 4">
    <name type="scientific">Pandoraea thiooxydans</name>
    <dbReference type="NCBI Taxonomy" id="445709"/>
    <lineage>
        <taxon>Bacteria</taxon>
        <taxon>Pseudomonadati</taxon>
        <taxon>Pseudomonadota</taxon>
        <taxon>Betaproteobacteria</taxon>
        <taxon>Burkholderiales</taxon>
        <taxon>Burkholderiaceae</taxon>
        <taxon>Pandoraea</taxon>
    </lineage>
</organism>
<dbReference type="PATRIC" id="fig|445709.3.peg.1463"/>
<dbReference type="RefSeq" id="WP_047213795.1">
    <property type="nucleotide sequence ID" value="NZ_CP011568.3"/>
</dbReference>
<dbReference type="PROSITE" id="PS51257">
    <property type="entry name" value="PROKAR_LIPOPROTEIN"/>
    <property type="match status" value="1"/>
</dbReference>
<dbReference type="STRING" id="445709.ABW99_06840"/>
<sequence>MNRRNGKVIVVLATSVLVLALSACQKPEGPAQRAGKAVDSAASNAGQQIENAGDNIKNAAKKDSK</sequence>
<keyword evidence="2" id="KW-0732">Signal</keyword>
<dbReference type="Proteomes" id="UP000036700">
    <property type="component" value="Chromosome"/>
</dbReference>
<feature type="signal peptide" evidence="2">
    <location>
        <begin position="1"/>
        <end position="20"/>
    </location>
</feature>
<gene>
    <name evidence="3" type="ORF">ABW99_06840</name>
</gene>
<accession>A0A0G3EM02</accession>
<protein>
    <recommendedName>
        <fullName evidence="5">Entericidin</fullName>
    </recommendedName>
</protein>
<reference evidence="4" key="1">
    <citation type="submission" date="2015-06" db="EMBL/GenBank/DDBJ databases">
        <authorList>
            <person name="Lim Y.L."/>
            <person name="Ee R."/>
            <person name="Yong D."/>
            <person name="How K.Y."/>
            <person name="Yin W.F."/>
            <person name="Chan K.G."/>
        </authorList>
    </citation>
    <scope>NUCLEOTIDE SEQUENCE [LARGE SCALE GENOMIC DNA]</scope>
    <source>
        <strain evidence="4">DSM 25325</strain>
    </source>
</reference>
<keyword evidence="4" id="KW-1185">Reference proteome</keyword>
<evidence type="ECO:0000256" key="1">
    <source>
        <dbReference type="SAM" id="MobiDB-lite"/>
    </source>
</evidence>
<dbReference type="AlphaFoldDB" id="A0A0G3EM02"/>
<evidence type="ECO:0000256" key="2">
    <source>
        <dbReference type="SAM" id="SignalP"/>
    </source>
</evidence>
<feature type="region of interest" description="Disordered" evidence="1">
    <location>
        <begin position="26"/>
        <end position="65"/>
    </location>
</feature>
<evidence type="ECO:0008006" key="5">
    <source>
        <dbReference type="Google" id="ProtNLM"/>
    </source>
</evidence>
<dbReference type="EMBL" id="CP011568">
    <property type="protein sequence ID" value="AKJ67975.1"/>
    <property type="molecule type" value="Genomic_DNA"/>
</dbReference>